<evidence type="ECO:0000256" key="1">
    <source>
        <dbReference type="SAM" id="MobiDB-lite"/>
    </source>
</evidence>
<sequence>MPSKEKYTHPKLRDEVKEDIQQSDKGGAPGQWSARKAQMMAEEYKNRGGGYKTDKNDQDESQKHLGKWTDEQWQTKEGSGHAKQADGTRKRYLPKRAWEDMSEEEKEKTEEKKLQGSKKGKQFVPNTPRAKSARKKANNEEDATYERSKKRELGPESQSRSKKQGKQDNLQSGSDSEKEHTNTRTKQEQASQKAGQKRDRGQDATYEETTGSPRKKQKNHAGKSKSKSNGSIAPTDAPAQNPRQSRGRRKKET</sequence>
<dbReference type="HOGENOM" id="CLU_079693_0_0_1"/>
<feature type="region of interest" description="Disordered" evidence="1">
    <location>
        <begin position="1"/>
        <end position="253"/>
    </location>
</feature>
<feature type="compositionally biased region" description="Basic and acidic residues" evidence="1">
    <location>
        <begin position="42"/>
        <end position="89"/>
    </location>
</feature>
<dbReference type="RefSeq" id="XP_007749309.1">
    <property type="nucleotide sequence ID" value="XM_007751119.1"/>
</dbReference>
<organism evidence="2 3">
    <name type="scientific">Cladophialophora psammophila CBS 110553</name>
    <dbReference type="NCBI Taxonomy" id="1182543"/>
    <lineage>
        <taxon>Eukaryota</taxon>
        <taxon>Fungi</taxon>
        <taxon>Dikarya</taxon>
        <taxon>Ascomycota</taxon>
        <taxon>Pezizomycotina</taxon>
        <taxon>Eurotiomycetes</taxon>
        <taxon>Chaetothyriomycetidae</taxon>
        <taxon>Chaetothyriales</taxon>
        <taxon>Herpotrichiellaceae</taxon>
        <taxon>Cladophialophora</taxon>
    </lineage>
</organism>
<dbReference type="STRING" id="1182543.W9WP28"/>
<protein>
    <recommendedName>
        <fullName evidence="4">DUF5872 domain-containing protein</fullName>
    </recommendedName>
</protein>
<evidence type="ECO:0008006" key="4">
    <source>
        <dbReference type="Google" id="ProtNLM"/>
    </source>
</evidence>
<accession>W9WP28</accession>
<feature type="compositionally biased region" description="Basic and acidic residues" evidence="1">
    <location>
        <begin position="105"/>
        <end position="114"/>
    </location>
</feature>
<name>W9WP28_9EURO</name>
<evidence type="ECO:0000313" key="3">
    <source>
        <dbReference type="Proteomes" id="UP000019471"/>
    </source>
</evidence>
<keyword evidence="3" id="KW-1185">Reference proteome</keyword>
<evidence type="ECO:0000313" key="2">
    <source>
        <dbReference type="EMBL" id="EXJ66391.1"/>
    </source>
</evidence>
<gene>
    <name evidence="2" type="ORF">A1O5_10543</name>
</gene>
<dbReference type="EMBL" id="AMGX01000020">
    <property type="protein sequence ID" value="EXJ66391.1"/>
    <property type="molecule type" value="Genomic_DNA"/>
</dbReference>
<dbReference type="Proteomes" id="UP000019471">
    <property type="component" value="Unassembled WGS sequence"/>
</dbReference>
<comment type="caution">
    <text evidence="2">The sequence shown here is derived from an EMBL/GenBank/DDBJ whole genome shotgun (WGS) entry which is preliminary data.</text>
</comment>
<feature type="compositionally biased region" description="Basic and acidic residues" evidence="1">
    <location>
        <begin position="1"/>
        <end position="22"/>
    </location>
</feature>
<dbReference type="GeneID" id="19195236"/>
<proteinExistence type="predicted"/>
<reference evidence="2 3" key="1">
    <citation type="submission" date="2013-03" db="EMBL/GenBank/DDBJ databases">
        <title>The Genome Sequence of Cladophialophora psammophila CBS 110553.</title>
        <authorList>
            <consortium name="The Broad Institute Genomics Platform"/>
            <person name="Cuomo C."/>
            <person name="de Hoog S."/>
            <person name="Gorbushina A."/>
            <person name="Walker B."/>
            <person name="Young S.K."/>
            <person name="Zeng Q."/>
            <person name="Gargeya S."/>
            <person name="Fitzgerald M."/>
            <person name="Haas B."/>
            <person name="Abouelleil A."/>
            <person name="Allen A.W."/>
            <person name="Alvarado L."/>
            <person name="Arachchi H.M."/>
            <person name="Berlin A.M."/>
            <person name="Chapman S.B."/>
            <person name="Gainer-Dewar J."/>
            <person name="Goldberg J."/>
            <person name="Griggs A."/>
            <person name="Gujja S."/>
            <person name="Hansen M."/>
            <person name="Howarth C."/>
            <person name="Imamovic A."/>
            <person name="Ireland A."/>
            <person name="Larimer J."/>
            <person name="McCowan C."/>
            <person name="Murphy C."/>
            <person name="Pearson M."/>
            <person name="Poon T.W."/>
            <person name="Priest M."/>
            <person name="Roberts A."/>
            <person name="Saif S."/>
            <person name="Shea T."/>
            <person name="Sisk P."/>
            <person name="Sykes S."/>
            <person name="Wortman J."/>
            <person name="Nusbaum C."/>
            <person name="Birren B."/>
        </authorList>
    </citation>
    <scope>NUCLEOTIDE SEQUENCE [LARGE SCALE GENOMIC DNA]</scope>
    <source>
        <strain evidence="2 3">CBS 110553</strain>
    </source>
</reference>
<dbReference type="AlphaFoldDB" id="W9WP28"/>
<dbReference type="OrthoDB" id="3360421at2759"/>
<feature type="compositionally biased region" description="Basic and acidic residues" evidence="1">
    <location>
        <begin position="175"/>
        <end position="187"/>
    </location>
</feature>
<dbReference type="eggNOG" id="ENOG502SP6A">
    <property type="taxonomic scope" value="Eukaryota"/>
</dbReference>
<feature type="compositionally biased region" description="Basic and acidic residues" evidence="1">
    <location>
        <begin position="144"/>
        <end position="154"/>
    </location>
</feature>
<feature type="compositionally biased region" description="Basic residues" evidence="1">
    <location>
        <begin position="213"/>
        <end position="226"/>
    </location>
</feature>